<keyword evidence="3" id="KW-0732">Signal</keyword>
<dbReference type="InterPro" id="IPR030678">
    <property type="entry name" value="Peptide/Ni-bd"/>
</dbReference>
<dbReference type="PIRSF" id="PIRSF002741">
    <property type="entry name" value="MppA"/>
    <property type="match status" value="1"/>
</dbReference>
<dbReference type="AlphaFoldDB" id="A0A8J3H495"/>
<feature type="signal peptide" evidence="3">
    <location>
        <begin position="1"/>
        <end position="28"/>
    </location>
</feature>
<dbReference type="CDD" id="cd00995">
    <property type="entry name" value="PBP2_NikA_DppA_OppA_like"/>
    <property type="match status" value="1"/>
</dbReference>
<evidence type="ECO:0000313" key="5">
    <source>
        <dbReference type="EMBL" id="GHG78919.1"/>
    </source>
</evidence>
<keyword evidence="6" id="KW-1185">Reference proteome</keyword>
<sequence length="505" mass="55136">MIPKLKFRSLLLATAVAVSSLAAPASWAETLRVAMGYDPVSLDPIATSDNGSIWTQLLIYDTLIRPDKSGTGLEPGLAESWTVSDDGLTLTFKLRDAKFSDGSPVTAEDVQYSIERAGSKASGWGRFFNPITGFEIVNDREIVMTLDKPFTPAFNNLALFAAAILPKKLLEEKGDAFFDAPVGSGPFVLKDWTRGASITLDKNPYYWQAGKPAVDEAVLSVVTEPSARAIKLEAGEVDVALDPPLNQLDTLAKEAGITTGEVIPYRADFVLMNTTRAPFGDLRVRQALNYAVDKEALVKGVLYGRGKPAASAMPVMKYADPGLAPYPYDPAKAKALLAEAGYPDGFEAELAVDSGKATSRNAAIALQAMLQQVGVKLKVQMLESGTQWQTTKAGNYDMAVSYTTSDTIDPDQIIGFVAVNPERANAYHTQWKDERLNELYADERKTVNGPEREAMFKEMVQRLHDGAPFVFLFHPATAWAQRDYVKGFEVLPTSNFRLEDVTLDK</sequence>
<comment type="subcellular location">
    <subcellularLocation>
        <location evidence="1">Periplasm</location>
    </subcellularLocation>
</comment>
<dbReference type="Gene3D" id="3.10.105.10">
    <property type="entry name" value="Dipeptide-binding Protein, Domain 3"/>
    <property type="match status" value="1"/>
</dbReference>
<dbReference type="GO" id="GO:0030288">
    <property type="term" value="C:outer membrane-bounded periplasmic space"/>
    <property type="evidence" value="ECO:0007669"/>
    <property type="project" value="UniProtKB-ARBA"/>
</dbReference>
<dbReference type="SUPFAM" id="SSF53850">
    <property type="entry name" value="Periplasmic binding protein-like II"/>
    <property type="match status" value="1"/>
</dbReference>
<dbReference type="Gene3D" id="3.40.190.10">
    <property type="entry name" value="Periplasmic binding protein-like II"/>
    <property type="match status" value="1"/>
</dbReference>
<evidence type="ECO:0000256" key="1">
    <source>
        <dbReference type="ARBA" id="ARBA00004418"/>
    </source>
</evidence>
<reference evidence="5" key="1">
    <citation type="journal article" date="2014" name="Int. J. Syst. Evol. Microbiol.">
        <title>Complete genome sequence of Corynebacterium casei LMG S-19264T (=DSM 44701T), isolated from a smear-ripened cheese.</title>
        <authorList>
            <consortium name="US DOE Joint Genome Institute (JGI-PGF)"/>
            <person name="Walter F."/>
            <person name="Albersmeier A."/>
            <person name="Kalinowski J."/>
            <person name="Ruckert C."/>
        </authorList>
    </citation>
    <scope>NUCLEOTIDE SEQUENCE</scope>
    <source>
        <strain evidence="5">CGMCC 1.7081</strain>
    </source>
</reference>
<evidence type="ECO:0000256" key="3">
    <source>
        <dbReference type="SAM" id="SignalP"/>
    </source>
</evidence>
<evidence type="ECO:0000313" key="6">
    <source>
        <dbReference type="Proteomes" id="UP000611500"/>
    </source>
</evidence>
<gene>
    <name evidence="5" type="ORF">GCM10010961_00340</name>
</gene>
<dbReference type="InterPro" id="IPR000914">
    <property type="entry name" value="SBP_5_dom"/>
</dbReference>
<dbReference type="PANTHER" id="PTHR30290">
    <property type="entry name" value="PERIPLASMIC BINDING COMPONENT OF ABC TRANSPORTER"/>
    <property type="match status" value="1"/>
</dbReference>
<organism evidence="5 6">
    <name type="scientific">Pseudodonghicola xiamenensis</name>
    <dbReference type="NCBI Taxonomy" id="337702"/>
    <lineage>
        <taxon>Bacteria</taxon>
        <taxon>Pseudomonadati</taxon>
        <taxon>Pseudomonadota</taxon>
        <taxon>Alphaproteobacteria</taxon>
        <taxon>Rhodobacterales</taxon>
        <taxon>Paracoccaceae</taxon>
        <taxon>Pseudodonghicola</taxon>
    </lineage>
</organism>
<feature type="domain" description="Solute-binding protein family 5" evidence="4">
    <location>
        <begin position="73"/>
        <end position="414"/>
    </location>
</feature>
<accession>A0A8J3H495</accession>
<dbReference type="GO" id="GO:0043190">
    <property type="term" value="C:ATP-binding cassette (ABC) transporter complex"/>
    <property type="evidence" value="ECO:0007669"/>
    <property type="project" value="InterPro"/>
</dbReference>
<dbReference type="Gene3D" id="3.90.76.10">
    <property type="entry name" value="Dipeptide-binding Protein, Domain 1"/>
    <property type="match status" value="1"/>
</dbReference>
<dbReference type="EMBL" id="BNAP01000001">
    <property type="protein sequence ID" value="GHG78919.1"/>
    <property type="molecule type" value="Genomic_DNA"/>
</dbReference>
<evidence type="ECO:0000259" key="4">
    <source>
        <dbReference type="Pfam" id="PF00496"/>
    </source>
</evidence>
<comment type="caution">
    <text evidence="5">The sequence shown here is derived from an EMBL/GenBank/DDBJ whole genome shotgun (WGS) entry which is preliminary data.</text>
</comment>
<dbReference type="GO" id="GO:1904680">
    <property type="term" value="F:peptide transmembrane transporter activity"/>
    <property type="evidence" value="ECO:0007669"/>
    <property type="project" value="TreeGrafter"/>
</dbReference>
<dbReference type="Pfam" id="PF00496">
    <property type="entry name" value="SBP_bac_5"/>
    <property type="match status" value="1"/>
</dbReference>
<reference evidence="5" key="2">
    <citation type="submission" date="2020-09" db="EMBL/GenBank/DDBJ databases">
        <authorList>
            <person name="Sun Q."/>
            <person name="Zhou Y."/>
        </authorList>
    </citation>
    <scope>NUCLEOTIDE SEQUENCE</scope>
    <source>
        <strain evidence="5">CGMCC 1.7081</strain>
    </source>
</reference>
<comment type="similarity">
    <text evidence="2">Belongs to the bacterial solute-binding protein 5 family.</text>
</comment>
<proteinExistence type="inferred from homology"/>
<dbReference type="InterPro" id="IPR039424">
    <property type="entry name" value="SBP_5"/>
</dbReference>
<feature type="chain" id="PRO_5035274093" evidence="3">
    <location>
        <begin position="29"/>
        <end position="505"/>
    </location>
</feature>
<name>A0A8J3H495_9RHOB</name>
<dbReference type="RefSeq" id="WP_028091816.1">
    <property type="nucleotide sequence ID" value="NZ_BNAP01000001.1"/>
</dbReference>
<evidence type="ECO:0000256" key="2">
    <source>
        <dbReference type="ARBA" id="ARBA00005695"/>
    </source>
</evidence>
<dbReference type="GO" id="GO:0015833">
    <property type="term" value="P:peptide transport"/>
    <property type="evidence" value="ECO:0007669"/>
    <property type="project" value="TreeGrafter"/>
</dbReference>
<dbReference type="Proteomes" id="UP000611500">
    <property type="component" value="Unassembled WGS sequence"/>
</dbReference>
<protein>
    <submittedName>
        <fullName evidence="5">Diguanylate cyclase</fullName>
    </submittedName>
</protein>